<organism evidence="1">
    <name type="scientific">Ixodes ricinus</name>
    <name type="common">Common tick</name>
    <name type="synonym">Acarus ricinus</name>
    <dbReference type="NCBI Taxonomy" id="34613"/>
    <lineage>
        <taxon>Eukaryota</taxon>
        <taxon>Metazoa</taxon>
        <taxon>Ecdysozoa</taxon>
        <taxon>Arthropoda</taxon>
        <taxon>Chelicerata</taxon>
        <taxon>Arachnida</taxon>
        <taxon>Acari</taxon>
        <taxon>Parasitiformes</taxon>
        <taxon>Ixodida</taxon>
        <taxon>Ixodoidea</taxon>
        <taxon>Ixodidae</taxon>
        <taxon>Ixodinae</taxon>
        <taxon>Ixodes</taxon>
    </lineage>
</organism>
<protein>
    <submittedName>
        <fullName evidence="1">Putative jockey ele1 orf2-h 1e-120-j 4</fullName>
    </submittedName>
</protein>
<proteinExistence type="evidence at transcript level"/>
<dbReference type="PANTHER" id="PTHR33332">
    <property type="entry name" value="REVERSE TRANSCRIPTASE DOMAIN-CONTAINING PROTEIN"/>
    <property type="match status" value="1"/>
</dbReference>
<evidence type="ECO:0000313" key="1">
    <source>
        <dbReference type="EMBL" id="JAA65573.1"/>
    </source>
</evidence>
<reference evidence="1" key="1">
    <citation type="submission" date="2012-12" db="EMBL/GenBank/DDBJ databases">
        <title>Identification and characterization of a phenylalanine ammonia-lyase gene family in Isatis indigotica Fort.</title>
        <authorList>
            <person name="Liu Q."/>
            <person name="Chen J."/>
            <person name="Zhou X."/>
            <person name="Di P."/>
            <person name="Xiao Y."/>
            <person name="Xuan H."/>
            <person name="Zhang L."/>
            <person name="Chen W."/>
        </authorList>
    </citation>
    <scope>NUCLEOTIDE SEQUENCE</scope>
    <source>
        <tissue evidence="1">Salivary gland</tissue>
    </source>
</reference>
<accession>A0A0K8R3W3</accession>
<dbReference type="EMBL" id="GADI01008235">
    <property type="protein sequence ID" value="JAA65573.1"/>
    <property type="molecule type" value="mRNA"/>
</dbReference>
<sequence length="159" mass="18065">MTLNFNKCKSLSFTRSSHASSFSYHLSTIPVATCSSYKYLGVHLTSDLSWTTHINAVTADANRAFGFLRRNLRLATPSVKLLAYTTLVRSKLKFASSIWSPWQSYLTNNLESVQNRGLRFIYSDYSPYTSISGLRKSANLDLLSLRRRGSRLTLLHKIF</sequence>
<name>A0A0K8R3W3_IXORI</name>
<dbReference type="AlphaFoldDB" id="A0A0K8R3W3"/>